<evidence type="ECO:0000256" key="2">
    <source>
        <dbReference type="ARBA" id="ARBA00022692"/>
    </source>
</evidence>
<evidence type="ECO:0000313" key="7">
    <source>
        <dbReference type="EMBL" id="GAA2128200.1"/>
    </source>
</evidence>
<keyword evidence="3 5" id="KW-1133">Transmembrane helix</keyword>
<dbReference type="InterPro" id="IPR011701">
    <property type="entry name" value="MFS"/>
</dbReference>
<dbReference type="Proteomes" id="UP001500575">
    <property type="component" value="Unassembled WGS sequence"/>
</dbReference>
<reference evidence="7 8" key="1">
    <citation type="journal article" date="2019" name="Int. J. Syst. Evol. Microbiol.">
        <title>The Global Catalogue of Microorganisms (GCM) 10K type strain sequencing project: providing services to taxonomists for standard genome sequencing and annotation.</title>
        <authorList>
            <consortium name="The Broad Institute Genomics Platform"/>
            <consortium name="The Broad Institute Genome Sequencing Center for Infectious Disease"/>
            <person name="Wu L."/>
            <person name="Ma J."/>
        </authorList>
    </citation>
    <scope>NUCLEOTIDE SEQUENCE [LARGE SCALE GENOMIC DNA]</scope>
    <source>
        <strain evidence="7 8">JCM 16021</strain>
    </source>
</reference>
<dbReference type="InterPro" id="IPR020846">
    <property type="entry name" value="MFS_dom"/>
</dbReference>
<dbReference type="Pfam" id="PF07690">
    <property type="entry name" value="MFS_1"/>
    <property type="match status" value="1"/>
</dbReference>
<dbReference type="PROSITE" id="PS50850">
    <property type="entry name" value="MFS"/>
    <property type="match status" value="1"/>
</dbReference>
<evidence type="ECO:0000256" key="3">
    <source>
        <dbReference type="ARBA" id="ARBA00022989"/>
    </source>
</evidence>
<proteinExistence type="predicted"/>
<feature type="transmembrane region" description="Helical" evidence="5">
    <location>
        <begin position="163"/>
        <end position="181"/>
    </location>
</feature>
<dbReference type="PANTHER" id="PTHR23531">
    <property type="entry name" value="QUINOLENE RESISTANCE PROTEIN NORA"/>
    <property type="match status" value="1"/>
</dbReference>
<evidence type="ECO:0000259" key="6">
    <source>
        <dbReference type="PROSITE" id="PS50850"/>
    </source>
</evidence>
<feature type="transmembrane region" description="Helical" evidence="5">
    <location>
        <begin position="238"/>
        <end position="260"/>
    </location>
</feature>
<organism evidence="7 8">
    <name type="scientific">Nocardioides bigeumensis</name>
    <dbReference type="NCBI Taxonomy" id="433657"/>
    <lineage>
        <taxon>Bacteria</taxon>
        <taxon>Bacillati</taxon>
        <taxon>Actinomycetota</taxon>
        <taxon>Actinomycetes</taxon>
        <taxon>Propionibacteriales</taxon>
        <taxon>Nocardioidaceae</taxon>
        <taxon>Nocardioides</taxon>
    </lineage>
</organism>
<protein>
    <submittedName>
        <fullName evidence="7">MFS transporter</fullName>
    </submittedName>
</protein>
<feature type="transmembrane region" description="Helical" evidence="5">
    <location>
        <begin position="210"/>
        <end position="232"/>
    </location>
</feature>
<name>A0ABN2YLW6_9ACTN</name>
<feature type="transmembrane region" description="Helical" evidence="5">
    <location>
        <begin position="101"/>
        <end position="124"/>
    </location>
</feature>
<comment type="subcellular location">
    <subcellularLocation>
        <location evidence="1">Cell membrane</location>
        <topology evidence="1">Multi-pass membrane protein</topology>
    </subcellularLocation>
</comment>
<feature type="transmembrane region" description="Helical" evidence="5">
    <location>
        <begin position="272"/>
        <end position="292"/>
    </location>
</feature>
<feature type="transmembrane region" description="Helical" evidence="5">
    <location>
        <begin position="76"/>
        <end position="95"/>
    </location>
</feature>
<dbReference type="SUPFAM" id="SSF103473">
    <property type="entry name" value="MFS general substrate transporter"/>
    <property type="match status" value="1"/>
</dbReference>
<evidence type="ECO:0000256" key="5">
    <source>
        <dbReference type="SAM" id="Phobius"/>
    </source>
</evidence>
<dbReference type="InterPro" id="IPR052714">
    <property type="entry name" value="MFS_Exporter"/>
</dbReference>
<evidence type="ECO:0000256" key="4">
    <source>
        <dbReference type="ARBA" id="ARBA00023136"/>
    </source>
</evidence>
<feature type="transmembrane region" description="Helical" evidence="5">
    <location>
        <begin position="49"/>
        <end position="69"/>
    </location>
</feature>
<gene>
    <name evidence="7" type="ORF">GCM10009843_28460</name>
</gene>
<keyword evidence="2 5" id="KW-0812">Transmembrane</keyword>
<dbReference type="Gene3D" id="1.20.1250.20">
    <property type="entry name" value="MFS general substrate transporter like domains"/>
    <property type="match status" value="2"/>
</dbReference>
<sequence>MGRTSVLRVPGMPALVAVSLTGFSGYAALLATAPAWAVHGGASEAGAGLVNGVLLAATVLTQMCVPALLRAFGTAPVLVVSMFLMGVPAAAYAFSDALVPVLALSAVRGAGFGIITVVGSTVVAHLVEPARRGEAVGVYGLAVAAPMIVLLSAGVAVAESAGYGWVFAVASLPLLGVPWAWSLGRRVDATPTSASHEGSTGSTSHGAVRLVLRPTAVLFAVTMAGGATMTFAPQLGIGGGWAAAALFAMSLTSALSRWRAGLLADRHGPERFIAPLLVLTAVGLLLCVAAIIRDSGWLLVLAALVLGPPYGALQNLTLLIAFARVPARDLPTASAAWNLGFDAGTATGSVVVGALAAAFAFGPAFAVMVVVVLAALLLAPRRPARVPA</sequence>
<feature type="transmembrane region" description="Helical" evidence="5">
    <location>
        <begin position="298"/>
        <end position="323"/>
    </location>
</feature>
<evidence type="ECO:0000313" key="8">
    <source>
        <dbReference type="Proteomes" id="UP001500575"/>
    </source>
</evidence>
<feature type="domain" description="Major facilitator superfamily (MFS) profile" evidence="6">
    <location>
        <begin position="10"/>
        <end position="383"/>
    </location>
</feature>
<comment type="caution">
    <text evidence="7">The sequence shown here is derived from an EMBL/GenBank/DDBJ whole genome shotgun (WGS) entry which is preliminary data.</text>
</comment>
<keyword evidence="8" id="KW-1185">Reference proteome</keyword>
<feature type="transmembrane region" description="Helical" evidence="5">
    <location>
        <begin position="361"/>
        <end position="379"/>
    </location>
</feature>
<dbReference type="EMBL" id="BAAAQQ010000012">
    <property type="protein sequence ID" value="GAA2128200.1"/>
    <property type="molecule type" value="Genomic_DNA"/>
</dbReference>
<evidence type="ECO:0000256" key="1">
    <source>
        <dbReference type="ARBA" id="ARBA00004651"/>
    </source>
</evidence>
<keyword evidence="4 5" id="KW-0472">Membrane</keyword>
<accession>A0ABN2YLW6</accession>
<feature type="transmembrane region" description="Helical" evidence="5">
    <location>
        <begin position="12"/>
        <end position="37"/>
    </location>
</feature>
<feature type="transmembrane region" description="Helical" evidence="5">
    <location>
        <begin position="136"/>
        <end position="157"/>
    </location>
</feature>
<dbReference type="InterPro" id="IPR036259">
    <property type="entry name" value="MFS_trans_sf"/>
</dbReference>
<dbReference type="PANTHER" id="PTHR23531:SF1">
    <property type="entry name" value="QUINOLENE RESISTANCE PROTEIN NORA"/>
    <property type="match status" value="1"/>
</dbReference>